<dbReference type="STRING" id="168276.SAMN05444580_11288"/>
<gene>
    <name evidence="1" type="ORF">SAMN05444580_11288</name>
</gene>
<protein>
    <submittedName>
        <fullName evidence="1">Uncharacterized protein</fullName>
    </submittedName>
</protein>
<sequence length="360" mass="37243">MDCDHAEVLAPWAKGIDLMPGYVLDGAGRVDLPRRPLAVTVDAPGVSVEVWAFGPDGTGAGQVLNPRPGLMILPRVDSETVVMARPSSGAGGFPQGTVLHVTIGVDSERDPDPERAELTPIDVSGLHGVELATIAPVGDRLEVTARKTAVDVPLSDLAARARSAARGLLRVDRLPEMRRLLVEVDIDTTISMLPRIEDRSIRAVVDIVAGIATVVGARDSVQVNLIGGAVTTPPSGELRDLADRVQAELDVAGLGVGFRSAAIDRSSRVVETLVVTVTDAVPADRVRDGGAGSAVRPHLVLLAPRSAGAAAEVGATVVAPPEAGGDLVPALLADADELSRVVESLLAEVAALQDSEGVLR</sequence>
<name>A0A1G7B7X1_9NOCA</name>
<keyword evidence="2" id="KW-1185">Reference proteome</keyword>
<accession>A0A1G7B7X1</accession>
<organism evidence="1 2">
    <name type="scientific">Rhodococcus tukisamuensis</name>
    <dbReference type="NCBI Taxonomy" id="168276"/>
    <lineage>
        <taxon>Bacteria</taxon>
        <taxon>Bacillati</taxon>
        <taxon>Actinomycetota</taxon>
        <taxon>Actinomycetes</taxon>
        <taxon>Mycobacteriales</taxon>
        <taxon>Nocardiaceae</taxon>
        <taxon>Rhodococcus</taxon>
    </lineage>
</organism>
<dbReference type="RefSeq" id="WP_245709485.1">
    <property type="nucleotide sequence ID" value="NZ_FNAB01000012.1"/>
</dbReference>
<evidence type="ECO:0000313" key="1">
    <source>
        <dbReference type="EMBL" id="SDE22406.1"/>
    </source>
</evidence>
<dbReference type="AlphaFoldDB" id="A0A1G7B7X1"/>
<dbReference type="EMBL" id="FNAB01000012">
    <property type="protein sequence ID" value="SDE22406.1"/>
    <property type="molecule type" value="Genomic_DNA"/>
</dbReference>
<dbReference type="Proteomes" id="UP000199417">
    <property type="component" value="Unassembled WGS sequence"/>
</dbReference>
<proteinExistence type="predicted"/>
<reference evidence="1 2" key="1">
    <citation type="submission" date="2016-10" db="EMBL/GenBank/DDBJ databases">
        <authorList>
            <person name="de Groot N.N."/>
        </authorList>
    </citation>
    <scope>NUCLEOTIDE SEQUENCE [LARGE SCALE GENOMIC DNA]</scope>
    <source>
        <strain evidence="1 2">JCM 11308</strain>
    </source>
</reference>
<evidence type="ECO:0000313" key="2">
    <source>
        <dbReference type="Proteomes" id="UP000199417"/>
    </source>
</evidence>